<accession>A0ABT9L5W2</accession>
<evidence type="ECO:0000313" key="1">
    <source>
        <dbReference type="EMBL" id="MDP9616096.1"/>
    </source>
</evidence>
<reference evidence="1 2" key="1">
    <citation type="submission" date="2023-07" db="EMBL/GenBank/DDBJ databases">
        <title>Sequencing the genomes of 1000 actinobacteria strains.</title>
        <authorList>
            <person name="Klenk H.-P."/>
        </authorList>
    </citation>
    <scope>NUCLEOTIDE SEQUENCE [LARGE SCALE GENOMIC DNA]</scope>
    <source>
        <strain evidence="1 2">DSM 41600</strain>
    </source>
</reference>
<comment type="caution">
    <text evidence="1">The sequence shown here is derived from an EMBL/GenBank/DDBJ whole genome shotgun (WGS) entry which is preliminary data.</text>
</comment>
<keyword evidence="2" id="KW-1185">Reference proteome</keyword>
<evidence type="ECO:0000313" key="2">
    <source>
        <dbReference type="Proteomes" id="UP001234880"/>
    </source>
</evidence>
<sequence>MNVTRTTPPRPLDVAAVFPQLGPLARPAMRLHPRPGSPSPYDSSIGGPLLWPAHQPWLYCDMWHEGPAAPMLPVAQLYARDVPLLRPPGRADLLQVLWCPFEHPPEYKPPTKLFWRTAADVTDVLAAPPEPSGAEYDGYVPEPCVLAPEQITEYPDFLELSRELQQQLSDVSAWRAAGVVVDDSYAIAPQEFYGRELSVAPGWKVGGWPPWGLTDPVARFCVACGAAMSPLLTIPSYEWNDAGKGWVPYEDQARAAPGDDSASNPPGVQVSRGNHLQLYVCPKFPGTGHPHTDLIQ</sequence>
<evidence type="ECO:0008006" key="3">
    <source>
        <dbReference type="Google" id="ProtNLM"/>
    </source>
</evidence>
<name>A0ABT9L5W2_9ACTN</name>
<dbReference type="Proteomes" id="UP001234880">
    <property type="component" value="Unassembled WGS sequence"/>
</dbReference>
<organism evidence="1 2">
    <name type="scientific">Streptomyces demainii</name>
    <dbReference type="NCBI Taxonomy" id="588122"/>
    <lineage>
        <taxon>Bacteria</taxon>
        <taxon>Bacillati</taxon>
        <taxon>Actinomycetota</taxon>
        <taxon>Actinomycetes</taxon>
        <taxon>Kitasatosporales</taxon>
        <taxon>Streptomycetaceae</taxon>
        <taxon>Streptomyces</taxon>
    </lineage>
</organism>
<proteinExistence type="predicted"/>
<dbReference type="Gene3D" id="2.30.320.10">
    <property type="entry name" value="YwqG-like"/>
    <property type="match status" value="1"/>
</dbReference>
<dbReference type="RefSeq" id="WP_307112229.1">
    <property type="nucleotide sequence ID" value="NZ_JAURUE010000002.1"/>
</dbReference>
<dbReference type="EMBL" id="JAURUE010000002">
    <property type="protein sequence ID" value="MDP9616096.1"/>
    <property type="molecule type" value="Genomic_DNA"/>
</dbReference>
<protein>
    <recommendedName>
        <fullName evidence="3">DUF1963 domain-containing protein</fullName>
    </recommendedName>
</protein>
<gene>
    <name evidence="1" type="ORF">JOF35_008434</name>
</gene>